<feature type="domain" description="Prepilin type IV endopeptidase peptidase" evidence="8">
    <location>
        <begin position="103"/>
        <end position="207"/>
    </location>
</feature>
<dbReference type="AlphaFoldDB" id="A0A433HHU4"/>
<accession>A0A433HHU4</accession>
<keyword evidence="6 7" id="KW-0472">Membrane</keyword>
<keyword evidence="11" id="KW-1185">Reference proteome</keyword>
<evidence type="ECO:0000256" key="2">
    <source>
        <dbReference type="ARBA" id="ARBA00005801"/>
    </source>
</evidence>
<evidence type="ECO:0000259" key="9">
    <source>
        <dbReference type="Pfam" id="PF06750"/>
    </source>
</evidence>
<feature type="transmembrane region" description="Helical" evidence="7">
    <location>
        <begin position="178"/>
        <end position="211"/>
    </location>
</feature>
<name>A0A433HHU4_9BACI</name>
<dbReference type="GO" id="GO:0005886">
    <property type="term" value="C:plasma membrane"/>
    <property type="evidence" value="ECO:0007669"/>
    <property type="project" value="UniProtKB-SubCell"/>
</dbReference>
<keyword evidence="5 7" id="KW-1133">Transmembrane helix</keyword>
<dbReference type="GO" id="GO:0004190">
    <property type="term" value="F:aspartic-type endopeptidase activity"/>
    <property type="evidence" value="ECO:0007669"/>
    <property type="project" value="InterPro"/>
</dbReference>
<evidence type="ECO:0000256" key="7">
    <source>
        <dbReference type="SAM" id="Phobius"/>
    </source>
</evidence>
<evidence type="ECO:0000256" key="1">
    <source>
        <dbReference type="ARBA" id="ARBA00004651"/>
    </source>
</evidence>
<feature type="transmembrane region" description="Helical" evidence="7">
    <location>
        <begin position="223"/>
        <end position="246"/>
    </location>
</feature>
<dbReference type="Pfam" id="PF06750">
    <property type="entry name" value="A24_N_bact"/>
    <property type="match status" value="1"/>
</dbReference>
<sequence>MAFIYAYQFILGAVLGSFYNVVGLRVPENVSIVRPRSHCPACKRTLGTLDLVPILSYLFLHGKCRGCGTKISVVYPAVELVTGLLFIFALYRFGLTGELAIALLFISLLVIIFVSDISHMIIPDKVLLFFLPFLILGRIVVPLEPWWDMFSGAFSGFALLFLIAIISKGGMGFGDVKLFFVIGLVLGFKLTLLAFFIATLIGAFYGIAGIAAGRFKKRQPIPFGPFIAVGALVSYFYGGIILNWYFRMFDF</sequence>
<dbReference type="InterPro" id="IPR010627">
    <property type="entry name" value="Prepilin_pept_A24_N"/>
</dbReference>
<dbReference type="PANTHER" id="PTHR30487">
    <property type="entry name" value="TYPE 4 PREPILIN-LIKE PROTEINS LEADER PEPTIDE-PROCESSING ENZYME"/>
    <property type="match status" value="1"/>
</dbReference>
<evidence type="ECO:0000256" key="3">
    <source>
        <dbReference type="ARBA" id="ARBA00022475"/>
    </source>
</evidence>
<proteinExistence type="inferred from homology"/>
<feature type="domain" description="Prepilin peptidase A24 N-terminal" evidence="9">
    <location>
        <begin position="10"/>
        <end position="93"/>
    </location>
</feature>
<comment type="similarity">
    <text evidence="2">Belongs to the peptidase A24 family.</text>
</comment>
<comment type="subcellular location">
    <subcellularLocation>
        <location evidence="1">Cell membrane</location>
        <topology evidence="1">Multi-pass membrane protein</topology>
    </subcellularLocation>
</comment>
<dbReference type="PANTHER" id="PTHR30487:SF0">
    <property type="entry name" value="PREPILIN LEADER PEPTIDASE_N-METHYLTRANSFERASE-RELATED"/>
    <property type="match status" value="1"/>
</dbReference>
<dbReference type="OrthoDB" id="9789291at2"/>
<dbReference type="InterPro" id="IPR050882">
    <property type="entry name" value="Prepilin_peptidase/N-MTase"/>
</dbReference>
<feature type="transmembrane region" description="Helical" evidence="7">
    <location>
        <begin position="149"/>
        <end position="166"/>
    </location>
</feature>
<feature type="transmembrane region" description="Helical" evidence="7">
    <location>
        <begin position="126"/>
        <end position="143"/>
    </location>
</feature>
<evidence type="ECO:0000313" key="11">
    <source>
        <dbReference type="Proteomes" id="UP000267430"/>
    </source>
</evidence>
<feature type="transmembrane region" description="Helical" evidence="7">
    <location>
        <begin position="73"/>
        <end position="91"/>
    </location>
</feature>
<evidence type="ECO:0000313" key="10">
    <source>
        <dbReference type="EMBL" id="RUQ27743.1"/>
    </source>
</evidence>
<dbReference type="RefSeq" id="WP_126865537.1">
    <property type="nucleotide sequence ID" value="NZ_JAUSTX010000008.1"/>
</dbReference>
<feature type="transmembrane region" description="Helical" evidence="7">
    <location>
        <begin position="6"/>
        <end position="26"/>
    </location>
</feature>
<dbReference type="EMBL" id="RYZZ01000020">
    <property type="protein sequence ID" value="RUQ27743.1"/>
    <property type="molecule type" value="Genomic_DNA"/>
</dbReference>
<gene>
    <name evidence="10" type="ORF">ELQ35_14490</name>
</gene>
<keyword evidence="3" id="KW-1003">Cell membrane</keyword>
<dbReference type="Pfam" id="PF01478">
    <property type="entry name" value="Peptidase_A24"/>
    <property type="match status" value="1"/>
</dbReference>
<reference evidence="10 11" key="1">
    <citation type="submission" date="2018-12" db="EMBL/GenBank/DDBJ databases">
        <title>Bacillus chawlae sp. nov., Bacillus glennii sp. nov., and Bacillus saganii sp. nov. Isolated from the Vehicle Assembly Building at Kennedy Space Center where the Viking Spacecraft were Assembled.</title>
        <authorList>
            <person name="Seuylemezian A."/>
            <person name="Vaishampayan P."/>
        </authorList>
    </citation>
    <scope>NUCLEOTIDE SEQUENCE [LARGE SCALE GENOMIC DNA]</scope>
    <source>
        <strain evidence="10 11">L5</strain>
    </source>
</reference>
<keyword evidence="4 7" id="KW-0812">Transmembrane</keyword>
<evidence type="ECO:0000259" key="8">
    <source>
        <dbReference type="Pfam" id="PF01478"/>
    </source>
</evidence>
<evidence type="ECO:0000256" key="5">
    <source>
        <dbReference type="ARBA" id="ARBA00022989"/>
    </source>
</evidence>
<organism evidence="10 11">
    <name type="scientific">Peribacillus cavernae</name>
    <dbReference type="NCBI Taxonomy" id="1674310"/>
    <lineage>
        <taxon>Bacteria</taxon>
        <taxon>Bacillati</taxon>
        <taxon>Bacillota</taxon>
        <taxon>Bacilli</taxon>
        <taxon>Bacillales</taxon>
        <taxon>Bacillaceae</taxon>
        <taxon>Peribacillus</taxon>
    </lineage>
</organism>
<dbReference type="Gene3D" id="1.20.120.1220">
    <property type="match status" value="1"/>
</dbReference>
<evidence type="ECO:0000256" key="6">
    <source>
        <dbReference type="ARBA" id="ARBA00023136"/>
    </source>
</evidence>
<dbReference type="Proteomes" id="UP000267430">
    <property type="component" value="Unassembled WGS sequence"/>
</dbReference>
<protein>
    <submittedName>
        <fullName evidence="10">Prepilin peptidase</fullName>
    </submittedName>
</protein>
<feature type="transmembrane region" description="Helical" evidence="7">
    <location>
        <begin position="97"/>
        <end position="114"/>
    </location>
</feature>
<dbReference type="InterPro" id="IPR000045">
    <property type="entry name" value="Prepilin_IV_endopep_pep"/>
</dbReference>
<evidence type="ECO:0000256" key="4">
    <source>
        <dbReference type="ARBA" id="ARBA00022692"/>
    </source>
</evidence>
<dbReference type="GO" id="GO:0006465">
    <property type="term" value="P:signal peptide processing"/>
    <property type="evidence" value="ECO:0007669"/>
    <property type="project" value="TreeGrafter"/>
</dbReference>
<comment type="caution">
    <text evidence="10">The sequence shown here is derived from an EMBL/GenBank/DDBJ whole genome shotgun (WGS) entry which is preliminary data.</text>
</comment>